<evidence type="ECO:0000256" key="1">
    <source>
        <dbReference type="ARBA" id="ARBA00007408"/>
    </source>
</evidence>
<keyword evidence="6" id="KW-1133">Transmembrane helix</keyword>
<proteinExistence type="inferred from homology"/>
<dbReference type="EMBL" id="CADCXU010026939">
    <property type="protein sequence ID" value="CAB0013662.1"/>
    <property type="molecule type" value="Genomic_DNA"/>
</dbReference>
<dbReference type="Pfam" id="PF00076">
    <property type="entry name" value="RRM_1"/>
    <property type="match status" value="1"/>
</dbReference>
<dbReference type="CDD" id="cd12383">
    <property type="entry name" value="RRM_RBM42"/>
    <property type="match status" value="1"/>
</dbReference>
<dbReference type="EMBL" id="CADCXU010026938">
    <property type="protein sequence ID" value="CAB0013658.1"/>
    <property type="molecule type" value="Genomic_DNA"/>
</dbReference>
<dbReference type="InterPro" id="IPR050825">
    <property type="entry name" value="RBM42_RBP45_47-like"/>
</dbReference>
<protein>
    <recommendedName>
        <fullName evidence="2">RNA-binding protein 42</fullName>
    </recommendedName>
    <alternativeName>
        <fullName evidence="4">RNA-binding motif protein 42</fullName>
    </alternativeName>
</protein>
<evidence type="ECO:0000256" key="2">
    <source>
        <dbReference type="ARBA" id="ARBA00015192"/>
    </source>
</evidence>
<organism evidence="8 10">
    <name type="scientific">Nesidiocoris tenuis</name>
    <dbReference type="NCBI Taxonomy" id="355587"/>
    <lineage>
        <taxon>Eukaryota</taxon>
        <taxon>Metazoa</taxon>
        <taxon>Ecdysozoa</taxon>
        <taxon>Arthropoda</taxon>
        <taxon>Hexapoda</taxon>
        <taxon>Insecta</taxon>
        <taxon>Pterygota</taxon>
        <taxon>Neoptera</taxon>
        <taxon>Paraneoptera</taxon>
        <taxon>Hemiptera</taxon>
        <taxon>Heteroptera</taxon>
        <taxon>Panheteroptera</taxon>
        <taxon>Cimicomorpha</taxon>
        <taxon>Miridae</taxon>
        <taxon>Dicyphina</taxon>
        <taxon>Nesidiocoris</taxon>
    </lineage>
</organism>
<evidence type="ECO:0000256" key="5">
    <source>
        <dbReference type="PROSITE-ProRule" id="PRU00176"/>
    </source>
</evidence>
<sequence>MFWNNLPGLLEILIMLIFCCSATPMMYVANPQLEIAAMQEANHVNSMMPTEPAIEEPKKSQNKKKTNQVTVETIFTPTQVANPPKKKEKKNKKLIRVAGGQTWEDSTLAEWEDDDFRLFCGDLGNDVTDEVLTRAFSKYPSFLKARVVRDKRTNKTKGFGFVSFKDPQDFIRATKEMNGRYVGSRPIKLRKSSWRNRSMDQVRKKDKEKATLISMLTGR</sequence>
<dbReference type="InterPro" id="IPR000504">
    <property type="entry name" value="RRM_dom"/>
</dbReference>
<dbReference type="GO" id="GO:0003729">
    <property type="term" value="F:mRNA binding"/>
    <property type="evidence" value="ECO:0007669"/>
    <property type="project" value="InterPro"/>
</dbReference>
<comment type="similarity">
    <text evidence="1">Belongs to the RRM RBM42 family.</text>
</comment>
<feature type="domain" description="RRM" evidence="7">
    <location>
        <begin position="116"/>
        <end position="194"/>
    </location>
</feature>
<dbReference type="OrthoDB" id="1749473at2759"/>
<accession>A0A6H5HC76</accession>
<keyword evidence="6" id="KW-0812">Transmembrane</keyword>
<evidence type="ECO:0000256" key="4">
    <source>
        <dbReference type="ARBA" id="ARBA00030574"/>
    </source>
</evidence>
<dbReference type="PANTHER" id="PTHR47640">
    <property type="entry name" value="TRNA SELENOCYSTEINE 1-ASSOCIATED PROTEIN 1-RELATED-RELATED"/>
    <property type="match status" value="1"/>
</dbReference>
<dbReference type="SUPFAM" id="SSF54928">
    <property type="entry name" value="RNA-binding domain, RBD"/>
    <property type="match status" value="1"/>
</dbReference>
<evidence type="ECO:0000313" key="8">
    <source>
        <dbReference type="EMBL" id="CAB0013658.1"/>
    </source>
</evidence>
<dbReference type="AlphaFoldDB" id="A0A6H5HC76"/>
<evidence type="ECO:0000313" key="10">
    <source>
        <dbReference type="Proteomes" id="UP000479000"/>
    </source>
</evidence>
<name>A0A6H5HC76_9HEMI</name>
<evidence type="ECO:0000313" key="9">
    <source>
        <dbReference type="EMBL" id="CAB0013662.1"/>
    </source>
</evidence>
<dbReference type="PANTHER" id="PTHR47640:SF11">
    <property type="entry name" value="RNA-BINDING PROTEIN 42"/>
    <property type="match status" value="1"/>
</dbReference>
<dbReference type="InterPro" id="IPR035979">
    <property type="entry name" value="RBD_domain_sf"/>
</dbReference>
<dbReference type="Gene3D" id="3.30.70.330">
    <property type="match status" value="1"/>
</dbReference>
<reference evidence="8 10" key="1">
    <citation type="submission" date="2020-02" db="EMBL/GenBank/DDBJ databases">
        <authorList>
            <person name="Ferguson B K."/>
        </authorList>
    </citation>
    <scope>NUCLEOTIDE SEQUENCE [LARGE SCALE GENOMIC DNA]</scope>
</reference>
<gene>
    <name evidence="8" type="ORF">NTEN_LOCUS18248</name>
    <name evidence="9" type="ORF">NTEN_LOCUS18252</name>
</gene>
<dbReference type="PROSITE" id="PS50102">
    <property type="entry name" value="RRM"/>
    <property type="match status" value="1"/>
</dbReference>
<dbReference type="SMART" id="SM00360">
    <property type="entry name" value="RRM"/>
    <property type="match status" value="1"/>
</dbReference>
<keyword evidence="10" id="KW-1185">Reference proteome</keyword>
<dbReference type="Proteomes" id="UP000479000">
    <property type="component" value="Unassembled WGS sequence"/>
</dbReference>
<dbReference type="InterPro" id="IPR012677">
    <property type="entry name" value="Nucleotide-bd_a/b_plait_sf"/>
</dbReference>
<evidence type="ECO:0000256" key="6">
    <source>
        <dbReference type="SAM" id="Phobius"/>
    </source>
</evidence>
<keyword evidence="3 5" id="KW-0694">RNA-binding</keyword>
<evidence type="ECO:0000259" key="7">
    <source>
        <dbReference type="PROSITE" id="PS50102"/>
    </source>
</evidence>
<evidence type="ECO:0000256" key="3">
    <source>
        <dbReference type="ARBA" id="ARBA00022884"/>
    </source>
</evidence>
<keyword evidence="6" id="KW-0472">Membrane</keyword>
<feature type="transmembrane region" description="Helical" evidence="6">
    <location>
        <begin position="12"/>
        <end position="29"/>
    </location>
</feature>
<dbReference type="InterPro" id="IPR034215">
    <property type="entry name" value="RBM42_RRM"/>
</dbReference>